<reference evidence="2 3" key="1">
    <citation type="submission" date="2015-07" db="EMBL/GenBank/DDBJ databases">
        <title>The genome of Habropoda laboriosa.</title>
        <authorList>
            <person name="Pan H."/>
            <person name="Kapheim K."/>
        </authorList>
    </citation>
    <scope>NUCLEOTIDE SEQUENCE [LARGE SCALE GENOMIC DNA]</scope>
    <source>
        <strain evidence="2">0110345459</strain>
    </source>
</reference>
<sequence length="76" mass="8338">MKNSWEAVEEETIIKSFKKCGVSNAMDGTEDEAVFEGSDNNSSDESNTNGDINEMSDSTESGDELNIANTTYFNNK</sequence>
<dbReference type="Proteomes" id="UP000053825">
    <property type="component" value="Unassembled WGS sequence"/>
</dbReference>
<dbReference type="EMBL" id="KQ414727">
    <property type="protein sequence ID" value="KOC62585.1"/>
    <property type="molecule type" value="Genomic_DNA"/>
</dbReference>
<protein>
    <submittedName>
        <fullName evidence="2">Uncharacterized protein</fullName>
    </submittedName>
</protein>
<evidence type="ECO:0000256" key="1">
    <source>
        <dbReference type="SAM" id="MobiDB-lite"/>
    </source>
</evidence>
<evidence type="ECO:0000313" key="3">
    <source>
        <dbReference type="Proteomes" id="UP000053825"/>
    </source>
</evidence>
<proteinExistence type="predicted"/>
<dbReference type="AlphaFoldDB" id="A0A0L7QVD1"/>
<feature type="region of interest" description="Disordered" evidence="1">
    <location>
        <begin position="33"/>
        <end position="76"/>
    </location>
</feature>
<keyword evidence="3" id="KW-1185">Reference proteome</keyword>
<name>A0A0L7QVD1_9HYME</name>
<evidence type="ECO:0000313" key="2">
    <source>
        <dbReference type="EMBL" id="KOC62585.1"/>
    </source>
</evidence>
<feature type="compositionally biased region" description="Low complexity" evidence="1">
    <location>
        <begin position="36"/>
        <end position="51"/>
    </location>
</feature>
<feature type="compositionally biased region" description="Polar residues" evidence="1">
    <location>
        <begin position="67"/>
        <end position="76"/>
    </location>
</feature>
<accession>A0A0L7QVD1</accession>
<gene>
    <name evidence="2" type="ORF">WH47_04246</name>
</gene>
<organism evidence="2 3">
    <name type="scientific">Habropoda laboriosa</name>
    <dbReference type="NCBI Taxonomy" id="597456"/>
    <lineage>
        <taxon>Eukaryota</taxon>
        <taxon>Metazoa</taxon>
        <taxon>Ecdysozoa</taxon>
        <taxon>Arthropoda</taxon>
        <taxon>Hexapoda</taxon>
        <taxon>Insecta</taxon>
        <taxon>Pterygota</taxon>
        <taxon>Neoptera</taxon>
        <taxon>Endopterygota</taxon>
        <taxon>Hymenoptera</taxon>
        <taxon>Apocrita</taxon>
        <taxon>Aculeata</taxon>
        <taxon>Apoidea</taxon>
        <taxon>Anthophila</taxon>
        <taxon>Apidae</taxon>
        <taxon>Habropoda</taxon>
    </lineage>
</organism>